<gene>
    <name evidence="1" type="ORF">PoMZ_09853</name>
</gene>
<evidence type="ECO:0000313" key="1">
    <source>
        <dbReference type="EMBL" id="QBZ54159.1"/>
    </source>
</evidence>
<dbReference type="EMBL" id="CP034204">
    <property type="protein sequence ID" value="QBZ54159.1"/>
    <property type="molecule type" value="Genomic_DNA"/>
</dbReference>
<accession>A0A4P7MVN8</accession>
<dbReference type="AlphaFoldDB" id="A0A4P7MVN8"/>
<protein>
    <submittedName>
        <fullName evidence="1">Uncharacterized protein</fullName>
    </submittedName>
</protein>
<sequence>MAQQITFTSPTAAVNESDTVQLFEQAIDSNVREALDDPNTRNTPMVNLG</sequence>
<proteinExistence type="predicted"/>
<name>A0A4P7MVN8_PYROR</name>
<evidence type="ECO:0000313" key="2">
    <source>
        <dbReference type="Proteomes" id="UP000294847"/>
    </source>
</evidence>
<organism evidence="1 2">
    <name type="scientific">Pyricularia oryzae</name>
    <name type="common">Rice blast fungus</name>
    <name type="synonym">Magnaporthe oryzae</name>
    <dbReference type="NCBI Taxonomy" id="318829"/>
    <lineage>
        <taxon>Eukaryota</taxon>
        <taxon>Fungi</taxon>
        <taxon>Dikarya</taxon>
        <taxon>Ascomycota</taxon>
        <taxon>Pezizomycotina</taxon>
        <taxon>Sordariomycetes</taxon>
        <taxon>Sordariomycetidae</taxon>
        <taxon>Magnaporthales</taxon>
        <taxon>Pyriculariaceae</taxon>
        <taxon>Pyricularia</taxon>
    </lineage>
</organism>
<reference evidence="1 2" key="1">
    <citation type="journal article" date="2019" name="Mol. Biol. Evol.">
        <title>Blast fungal genomes show frequent chromosomal changes, gene gains and losses, and effector gene turnover.</title>
        <authorList>
            <person name="Gomez Luciano L.B."/>
            <person name="Jason Tsai I."/>
            <person name="Chuma I."/>
            <person name="Tosa Y."/>
            <person name="Chen Y.H."/>
            <person name="Li J.Y."/>
            <person name="Li M.Y."/>
            <person name="Jade Lu M.Y."/>
            <person name="Nakayashiki H."/>
            <person name="Li W.H."/>
        </authorList>
    </citation>
    <scope>NUCLEOTIDE SEQUENCE [LARGE SCALE GENOMIC DNA]</scope>
    <source>
        <strain evidence="1">MZ5-1-6</strain>
    </source>
</reference>
<dbReference type="Proteomes" id="UP000294847">
    <property type="component" value="Chromosome 1"/>
</dbReference>